<protein>
    <submittedName>
        <fullName evidence="1">Uncharacterized protein</fullName>
    </submittedName>
</protein>
<sequence length="96" mass="11215">MITFTKRMKEYSKEYLTESQRVRIAANQYVSSRQEDLIQAKMDGYTYSQIAEVATIEFLETNVVKTYKVTDKEGKEKEVETVITAKLIKNFCEVKD</sequence>
<dbReference type="AlphaFoldDB" id="A0A1W1BUJ4"/>
<accession>A0A1W1BUJ4</accession>
<dbReference type="EMBL" id="FPHM01000040">
    <property type="protein sequence ID" value="SFV57155.1"/>
    <property type="molecule type" value="Genomic_DNA"/>
</dbReference>
<proteinExistence type="predicted"/>
<gene>
    <name evidence="1" type="ORF">MNB_SV-13-1501</name>
</gene>
<reference evidence="1" key="1">
    <citation type="submission" date="2016-10" db="EMBL/GenBank/DDBJ databases">
        <authorList>
            <person name="de Groot N.N."/>
        </authorList>
    </citation>
    <scope>NUCLEOTIDE SEQUENCE</scope>
</reference>
<name>A0A1W1BUJ4_9ZZZZ</name>
<evidence type="ECO:0000313" key="1">
    <source>
        <dbReference type="EMBL" id="SFV57155.1"/>
    </source>
</evidence>
<organism evidence="1">
    <name type="scientific">hydrothermal vent metagenome</name>
    <dbReference type="NCBI Taxonomy" id="652676"/>
    <lineage>
        <taxon>unclassified sequences</taxon>
        <taxon>metagenomes</taxon>
        <taxon>ecological metagenomes</taxon>
    </lineage>
</organism>